<reference evidence="6" key="2">
    <citation type="submission" date="2022-11" db="EMBL/GenBank/DDBJ databases">
        <title>Draft genome sequence of Sellimonas catena strain 18CBH55.</title>
        <authorList>
            <person name="Atsushi H."/>
            <person name="Moriya O."/>
            <person name="Mitsuo S."/>
        </authorList>
    </citation>
    <scope>NUCLEOTIDE SEQUENCE</scope>
    <source>
        <strain evidence="6">18CBH55</strain>
    </source>
</reference>
<dbReference type="PROSITE" id="PS50937">
    <property type="entry name" value="HTH_MERR_2"/>
    <property type="match status" value="1"/>
</dbReference>
<dbReference type="Gene3D" id="1.10.1660.10">
    <property type="match status" value="1"/>
</dbReference>
<evidence type="ECO:0000256" key="3">
    <source>
        <dbReference type="ARBA" id="ARBA00023125"/>
    </source>
</evidence>
<dbReference type="EMBL" id="BSCH01000001">
    <property type="protein sequence ID" value="GLG88795.1"/>
    <property type="molecule type" value="Genomic_DNA"/>
</dbReference>
<sequence>MKEMTLREVCESANVSRRAVQGYEKAGLVSASGKNTYGYLLYDTDSQERIKRIKLYQDLGLKIKEIKEIIDAPNPVLKKILEERIVKMEEEKERTLTKDASGKYAVTHECLSSKKATNLLETAEKIDRLFV</sequence>
<reference evidence="6" key="1">
    <citation type="submission" date="2022-11" db="EMBL/GenBank/DDBJ databases">
        <title>Draft genome sequence of Sellimonas catena strain 18CBH55.</title>
        <authorList>
            <person name="Hisatomi A."/>
            <person name="Ohkuma M."/>
            <person name="Sakamoto M."/>
        </authorList>
    </citation>
    <scope>NUCLEOTIDE SEQUENCE</scope>
    <source>
        <strain evidence="6">18CBH55</strain>
    </source>
</reference>
<dbReference type="GO" id="GO:0003700">
    <property type="term" value="F:DNA-binding transcription factor activity"/>
    <property type="evidence" value="ECO:0007669"/>
    <property type="project" value="InterPro"/>
</dbReference>
<dbReference type="Proteomes" id="UP001145094">
    <property type="component" value="Unassembled WGS sequence"/>
</dbReference>
<name>A0A9W6CBK4_9FIRM</name>
<dbReference type="Pfam" id="PF13411">
    <property type="entry name" value="MerR_1"/>
    <property type="match status" value="1"/>
</dbReference>
<accession>A0A9W6CBK4</accession>
<dbReference type="InterPro" id="IPR000551">
    <property type="entry name" value="MerR-type_HTH_dom"/>
</dbReference>
<feature type="domain" description="HTH merR-type" evidence="5">
    <location>
        <begin position="3"/>
        <end position="72"/>
    </location>
</feature>
<proteinExistence type="predicted"/>
<dbReference type="PANTHER" id="PTHR30204:SF69">
    <property type="entry name" value="MERR-FAMILY TRANSCRIPTIONAL REGULATOR"/>
    <property type="match status" value="1"/>
</dbReference>
<comment type="caution">
    <text evidence="6">The sequence shown here is derived from an EMBL/GenBank/DDBJ whole genome shotgun (WGS) entry which is preliminary data.</text>
</comment>
<keyword evidence="2" id="KW-0805">Transcription regulation</keyword>
<evidence type="ECO:0000256" key="4">
    <source>
        <dbReference type="ARBA" id="ARBA00023163"/>
    </source>
</evidence>
<evidence type="ECO:0000256" key="1">
    <source>
        <dbReference type="ARBA" id="ARBA00022491"/>
    </source>
</evidence>
<keyword evidence="3" id="KW-0238">DNA-binding</keyword>
<keyword evidence="4" id="KW-0804">Transcription</keyword>
<dbReference type="GO" id="GO:0003677">
    <property type="term" value="F:DNA binding"/>
    <property type="evidence" value="ECO:0007669"/>
    <property type="project" value="UniProtKB-KW"/>
</dbReference>
<dbReference type="PANTHER" id="PTHR30204">
    <property type="entry name" value="REDOX-CYCLING DRUG-SENSING TRANSCRIPTIONAL ACTIVATOR SOXR"/>
    <property type="match status" value="1"/>
</dbReference>
<dbReference type="InterPro" id="IPR009061">
    <property type="entry name" value="DNA-bd_dom_put_sf"/>
</dbReference>
<dbReference type="SMART" id="SM00422">
    <property type="entry name" value="HTH_MERR"/>
    <property type="match status" value="1"/>
</dbReference>
<gene>
    <name evidence="6" type="ORF">Selli2_02210</name>
</gene>
<organism evidence="6 7">
    <name type="scientific">Sellimonas catena</name>
    <dbReference type="NCBI Taxonomy" id="2994035"/>
    <lineage>
        <taxon>Bacteria</taxon>
        <taxon>Bacillati</taxon>
        <taxon>Bacillota</taxon>
        <taxon>Clostridia</taxon>
        <taxon>Lachnospirales</taxon>
        <taxon>Lachnospiraceae</taxon>
        <taxon>Sellimonas</taxon>
    </lineage>
</organism>
<dbReference type="AlphaFoldDB" id="A0A9W6CBK4"/>
<evidence type="ECO:0000313" key="7">
    <source>
        <dbReference type="Proteomes" id="UP001145094"/>
    </source>
</evidence>
<evidence type="ECO:0000313" key="6">
    <source>
        <dbReference type="EMBL" id="GLG88795.1"/>
    </source>
</evidence>
<reference evidence="6" key="3">
    <citation type="journal article" date="2023" name="Int. J. Syst. Evol. Microbiol.">
        <title>Sellimonas catena sp. nov., isolated from human faeces.</title>
        <authorList>
            <person name="Hisatomi A."/>
            <person name="Ohkuma M."/>
            <person name="Sakamoto M."/>
        </authorList>
    </citation>
    <scope>NUCLEOTIDE SEQUENCE</scope>
    <source>
        <strain evidence="6">18CBH55</strain>
    </source>
</reference>
<evidence type="ECO:0000259" key="5">
    <source>
        <dbReference type="PROSITE" id="PS50937"/>
    </source>
</evidence>
<dbReference type="InterPro" id="IPR047057">
    <property type="entry name" value="MerR_fam"/>
</dbReference>
<protein>
    <recommendedName>
        <fullName evidence="5">HTH merR-type domain-containing protein</fullName>
    </recommendedName>
</protein>
<dbReference type="SUPFAM" id="SSF46955">
    <property type="entry name" value="Putative DNA-binding domain"/>
    <property type="match status" value="1"/>
</dbReference>
<keyword evidence="1" id="KW-0678">Repressor</keyword>
<dbReference type="RefSeq" id="WP_281844249.1">
    <property type="nucleotide sequence ID" value="NZ_BSCH01000001.1"/>
</dbReference>
<evidence type="ECO:0000256" key="2">
    <source>
        <dbReference type="ARBA" id="ARBA00023015"/>
    </source>
</evidence>